<keyword evidence="3" id="KW-1185">Reference proteome</keyword>
<reference evidence="2" key="1">
    <citation type="submission" date="2020-10" db="EMBL/GenBank/DDBJ databases">
        <title>Unveiling of a novel bifunctional photoreceptor, Dualchrome1, isolated from a cosmopolitan green alga.</title>
        <authorList>
            <person name="Suzuki S."/>
            <person name="Kawachi M."/>
        </authorList>
    </citation>
    <scope>NUCLEOTIDE SEQUENCE</scope>
    <source>
        <strain evidence="2">NIES 2893</strain>
    </source>
</reference>
<sequence>MAGASDSIGSMASGGSLSFRVSMLHRQPTSPWAIRARLVWVWWCILLLSSGGGFLGMAPHHHPHPSGGGGGGVIAAVSAQQEQPDISTMVPVPEDDAATNDEEEGKKAAAAAAATTTPSSSMMMMDFRVLTYNIRRSSPPPNVNTGSQEAAQLWSGPQDSAGGEWGSPTAVTRFLPSANLLVMKPPTSSFQIFYDVTTKNERSADPYRREGVVVGWDDLYPKDWMSRRDGIVKNIKKARAEVVALQECEKVQMEYIQSQMVTSRSNTSVYNASMPYGPTSLNRMLYLRQRWEMVAEGWLQISQEPHVHDDCQPPAQSYYGNETDIRCDSDLHGGAMFGRHVQWMLLRRRRRRRRRLDVVKGNASTADSSGRGRLVGFVNTHWTAARDKGDMEANTAQKLGRAVTAMAIADVRKAAVNAGSLEDVPVVVMGDFNAQLSNEAVSGLVADAELQDGWTAGCDRAGRTVLPPKGEDDEEASVNVNSREERGIAARAALARRWGGGSGSVSPMWDARPMGRPPDARSPRRRDKLHRGSTDRPRVAIGSLSALAERPRAFHSTREGQWVARTDNSKHDDNGQVVDDNGEAVDDIDDDDDDDDDRTIEVVVVEVGLAVWV</sequence>
<feature type="region of interest" description="Disordered" evidence="1">
    <location>
        <begin position="81"/>
        <end position="115"/>
    </location>
</feature>
<dbReference type="SUPFAM" id="SSF56219">
    <property type="entry name" value="DNase I-like"/>
    <property type="match status" value="1"/>
</dbReference>
<gene>
    <name evidence="2" type="ORF">PPROV_000764200</name>
</gene>
<dbReference type="EMBL" id="BNJQ01000022">
    <property type="protein sequence ID" value="GHP08905.1"/>
    <property type="molecule type" value="Genomic_DNA"/>
</dbReference>
<accession>A0A830HQC8</accession>
<name>A0A830HQC8_9CHLO</name>
<organism evidence="2 3">
    <name type="scientific">Pycnococcus provasolii</name>
    <dbReference type="NCBI Taxonomy" id="41880"/>
    <lineage>
        <taxon>Eukaryota</taxon>
        <taxon>Viridiplantae</taxon>
        <taxon>Chlorophyta</taxon>
        <taxon>Pseudoscourfieldiophyceae</taxon>
        <taxon>Pseudoscourfieldiales</taxon>
        <taxon>Pycnococcaceae</taxon>
        <taxon>Pycnococcus</taxon>
    </lineage>
</organism>
<dbReference type="InterPro" id="IPR036691">
    <property type="entry name" value="Endo/exonu/phosph_ase_sf"/>
</dbReference>
<dbReference type="PANTHER" id="PTHR12121">
    <property type="entry name" value="CARBON CATABOLITE REPRESSOR PROTEIN 4"/>
    <property type="match status" value="1"/>
</dbReference>
<feature type="region of interest" description="Disordered" evidence="1">
    <location>
        <begin position="497"/>
        <end position="597"/>
    </location>
</feature>
<feature type="region of interest" description="Disordered" evidence="1">
    <location>
        <begin position="138"/>
        <end position="165"/>
    </location>
</feature>
<dbReference type="Proteomes" id="UP000660262">
    <property type="component" value="Unassembled WGS sequence"/>
</dbReference>
<dbReference type="GO" id="GO:0000175">
    <property type="term" value="F:3'-5'-RNA exonuclease activity"/>
    <property type="evidence" value="ECO:0007669"/>
    <property type="project" value="TreeGrafter"/>
</dbReference>
<evidence type="ECO:0000313" key="2">
    <source>
        <dbReference type="EMBL" id="GHP08905.1"/>
    </source>
</evidence>
<feature type="compositionally biased region" description="Acidic residues" evidence="1">
    <location>
        <begin position="580"/>
        <end position="597"/>
    </location>
</feature>
<feature type="compositionally biased region" description="Acidic residues" evidence="1">
    <location>
        <begin position="93"/>
        <end position="103"/>
    </location>
</feature>
<comment type="caution">
    <text evidence="2">The sequence shown here is derived from an EMBL/GenBank/DDBJ whole genome shotgun (WGS) entry which is preliminary data.</text>
</comment>
<protein>
    <recommendedName>
        <fullName evidence="4">Endonuclease/exonuclease/phosphatase domain-containing protein</fullName>
    </recommendedName>
</protein>
<evidence type="ECO:0000256" key="1">
    <source>
        <dbReference type="SAM" id="MobiDB-lite"/>
    </source>
</evidence>
<dbReference type="Gene3D" id="3.60.10.10">
    <property type="entry name" value="Endonuclease/exonuclease/phosphatase"/>
    <property type="match status" value="1"/>
</dbReference>
<proteinExistence type="predicted"/>
<dbReference type="AlphaFoldDB" id="A0A830HQC8"/>
<feature type="compositionally biased region" description="Polar residues" evidence="1">
    <location>
        <begin position="143"/>
        <end position="158"/>
    </location>
</feature>
<evidence type="ECO:0008006" key="4">
    <source>
        <dbReference type="Google" id="ProtNLM"/>
    </source>
</evidence>
<dbReference type="PANTHER" id="PTHR12121:SF36">
    <property type="entry name" value="ENDONUCLEASE_EXONUCLEASE_PHOSPHATASE DOMAIN-CONTAINING PROTEIN"/>
    <property type="match status" value="1"/>
</dbReference>
<dbReference type="InterPro" id="IPR050410">
    <property type="entry name" value="CCR4/nocturin_mRNA_transcr"/>
</dbReference>
<evidence type="ECO:0000313" key="3">
    <source>
        <dbReference type="Proteomes" id="UP000660262"/>
    </source>
</evidence>
<feature type="compositionally biased region" description="Basic and acidic residues" evidence="1">
    <location>
        <begin position="549"/>
        <end position="558"/>
    </location>
</feature>